<dbReference type="AlphaFoldDB" id="A0A8B6BYP9"/>
<feature type="repeat" description="ANK" evidence="5">
    <location>
        <begin position="70"/>
        <end position="102"/>
    </location>
</feature>
<dbReference type="PANTHER" id="PTHR24197">
    <property type="entry name" value="ANKYRIN REPEAT DOMAIN-CONTAINING PROTEIN 61"/>
    <property type="match status" value="1"/>
</dbReference>
<dbReference type="Proteomes" id="UP000596742">
    <property type="component" value="Unassembled WGS sequence"/>
</dbReference>
<feature type="repeat" description="ANK" evidence="5">
    <location>
        <begin position="4"/>
        <end position="36"/>
    </location>
</feature>
<dbReference type="PANTHER" id="PTHR24197:SF44">
    <property type="entry name" value="ANKYRIN REPEAT DOMAIN-CONTAINING PROTEIN 54"/>
    <property type="match status" value="1"/>
</dbReference>
<dbReference type="PROSITE" id="PS50297">
    <property type="entry name" value="ANK_REP_REGION"/>
    <property type="match status" value="2"/>
</dbReference>
<dbReference type="Gene3D" id="1.25.40.20">
    <property type="entry name" value="Ankyrin repeat-containing domain"/>
    <property type="match status" value="2"/>
</dbReference>
<evidence type="ECO:0000256" key="3">
    <source>
        <dbReference type="ARBA" id="ARBA00037385"/>
    </source>
</evidence>
<dbReference type="PROSITE" id="PS50088">
    <property type="entry name" value="ANK_REPEAT"/>
    <property type="match status" value="3"/>
</dbReference>
<keyword evidence="1" id="KW-0677">Repeat</keyword>
<feature type="repeat" description="ANK" evidence="5">
    <location>
        <begin position="37"/>
        <end position="69"/>
    </location>
</feature>
<evidence type="ECO:0000256" key="2">
    <source>
        <dbReference type="ARBA" id="ARBA00023043"/>
    </source>
</evidence>
<keyword evidence="2 5" id="KW-0040">ANK repeat</keyword>
<keyword evidence="7" id="KW-1185">Reference proteome</keyword>
<dbReference type="InterPro" id="IPR002110">
    <property type="entry name" value="Ankyrin_rpt"/>
</dbReference>
<gene>
    <name evidence="6" type="ORF">MGAL_10B060443</name>
</gene>
<evidence type="ECO:0000256" key="1">
    <source>
        <dbReference type="ARBA" id="ARBA00022737"/>
    </source>
</evidence>
<dbReference type="EMBL" id="UYJE01000930">
    <property type="protein sequence ID" value="VDH97663.1"/>
    <property type="molecule type" value="Genomic_DNA"/>
</dbReference>
<protein>
    <recommendedName>
        <fullName evidence="4">Ankyrin repeat domain-containing protein 54</fullName>
    </recommendedName>
</protein>
<dbReference type="OrthoDB" id="194358at2759"/>
<dbReference type="Pfam" id="PF12796">
    <property type="entry name" value="Ank_2"/>
    <property type="match status" value="1"/>
</dbReference>
<evidence type="ECO:0000256" key="4">
    <source>
        <dbReference type="ARBA" id="ARBA00039237"/>
    </source>
</evidence>
<evidence type="ECO:0000256" key="5">
    <source>
        <dbReference type="PROSITE-ProRule" id="PRU00023"/>
    </source>
</evidence>
<reference evidence="6" key="1">
    <citation type="submission" date="2018-11" db="EMBL/GenBank/DDBJ databases">
        <authorList>
            <person name="Alioto T."/>
            <person name="Alioto T."/>
        </authorList>
    </citation>
    <scope>NUCLEOTIDE SEQUENCE</scope>
</reference>
<name>A0A8B6BYP9_MYTGA</name>
<sequence length="125" mass="13590">MPSDTPQTLVQAASHGNLDIVTEYLELGGDVNYRDQNGHTPLHCAVINETKDIVSELLRSGSDPTVVDKNGRTPLHCAVINETKDIISDLLRSGADPTVEDKNGKTTFDFASSEIQILLLTVIFL</sequence>
<accession>A0A8B6BYP9</accession>
<proteinExistence type="predicted"/>
<dbReference type="SUPFAM" id="SSF48403">
    <property type="entry name" value="Ankyrin repeat"/>
    <property type="match status" value="1"/>
</dbReference>
<comment type="caution">
    <text evidence="6">The sequence shown here is derived from an EMBL/GenBank/DDBJ whole genome shotgun (WGS) entry which is preliminary data.</text>
</comment>
<dbReference type="SMART" id="SM00248">
    <property type="entry name" value="ANK"/>
    <property type="match status" value="3"/>
</dbReference>
<evidence type="ECO:0000313" key="7">
    <source>
        <dbReference type="Proteomes" id="UP000596742"/>
    </source>
</evidence>
<evidence type="ECO:0000313" key="6">
    <source>
        <dbReference type="EMBL" id="VDH97663.1"/>
    </source>
</evidence>
<organism evidence="6 7">
    <name type="scientific">Mytilus galloprovincialis</name>
    <name type="common">Mediterranean mussel</name>
    <dbReference type="NCBI Taxonomy" id="29158"/>
    <lineage>
        <taxon>Eukaryota</taxon>
        <taxon>Metazoa</taxon>
        <taxon>Spiralia</taxon>
        <taxon>Lophotrochozoa</taxon>
        <taxon>Mollusca</taxon>
        <taxon>Bivalvia</taxon>
        <taxon>Autobranchia</taxon>
        <taxon>Pteriomorphia</taxon>
        <taxon>Mytilida</taxon>
        <taxon>Mytiloidea</taxon>
        <taxon>Mytilidae</taxon>
        <taxon>Mytilinae</taxon>
        <taxon>Mytilus</taxon>
    </lineage>
</organism>
<dbReference type="InterPro" id="IPR036770">
    <property type="entry name" value="Ankyrin_rpt-contain_sf"/>
</dbReference>
<comment type="function">
    <text evidence="3">Plays an important role in regulating intracellular signaling events associated with erythroid terminal differentiation.</text>
</comment>